<accession>A0AAE4TQP1</accession>
<sequence>MKTIGKLAKELDINVETVRFYERKVSVTATTPYNVIAVTLTEVQELYEPAKEPLQEQNYRLELELRRLKRSL</sequence>
<dbReference type="AlphaFoldDB" id="A0AAE4TQP1"/>
<feature type="domain" description="HTH merR-type" evidence="1">
    <location>
        <begin position="1"/>
        <end position="24"/>
    </location>
</feature>
<dbReference type="SUPFAM" id="SSF46955">
    <property type="entry name" value="Putative DNA-binding domain"/>
    <property type="match status" value="1"/>
</dbReference>
<dbReference type="Proteomes" id="UP001187859">
    <property type="component" value="Unassembled WGS sequence"/>
</dbReference>
<evidence type="ECO:0000313" key="3">
    <source>
        <dbReference type="Proteomes" id="UP001187859"/>
    </source>
</evidence>
<dbReference type="GO" id="GO:0006355">
    <property type="term" value="P:regulation of DNA-templated transcription"/>
    <property type="evidence" value="ECO:0007669"/>
    <property type="project" value="InterPro"/>
</dbReference>
<dbReference type="PROSITE" id="PS50937">
    <property type="entry name" value="HTH_MERR_2"/>
    <property type="match status" value="1"/>
</dbReference>
<proteinExistence type="predicted"/>
<dbReference type="GO" id="GO:0003677">
    <property type="term" value="F:DNA binding"/>
    <property type="evidence" value="ECO:0007669"/>
    <property type="project" value="InterPro"/>
</dbReference>
<reference evidence="2" key="1">
    <citation type="submission" date="2023-05" db="EMBL/GenBank/DDBJ databases">
        <title>Colonisation of extended spectrum b-lactamase- and carbapenemase-producing bacteria on hospital surfaces from low- and middle-income countries.</title>
        <authorList>
            <person name="Nieto-Rosado M."/>
            <person name="Sands K."/>
            <person name="Iregbu K."/>
            <person name="Zahra R."/>
            <person name="Mazarati J.B."/>
            <person name="Mehtar S."/>
            <person name="Barnards-Group B."/>
            <person name="Walsh T.R."/>
        </authorList>
    </citation>
    <scope>NUCLEOTIDE SEQUENCE</scope>
    <source>
        <strain evidence="2">PP-E493</strain>
    </source>
</reference>
<evidence type="ECO:0000259" key="1">
    <source>
        <dbReference type="PROSITE" id="PS50937"/>
    </source>
</evidence>
<gene>
    <name evidence="2" type="ORF">QM089_23895</name>
</gene>
<name>A0AAE4TQP1_9GAMM</name>
<dbReference type="InterPro" id="IPR009061">
    <property type="entry name" value="DNA-bd_dom_put_sf"/>
</dbReference>
<protein>
    <recommendedName>
        <fullName evidence="1">HTH merR-type domain-containing protein</fullName>
    </recommendedName>
</protein>
<dbReference type="InterPro" id="IPR000551">
    <property type="entry name" value="MerR-type_HTH_dom"/>
</dbReference>
<comment type="caution">
    <text evidence="2">The sequence shown here is derived from an EMBL/GenBank/DDBJ whole genome shotgun (WGS) entry which is preliminary data.</text>
</comment>
<dbReference type="EMBL" id="JASGOQ010000003">
    <property type="protein sequence ID" value="MDV5393233.1"/>
    <property type="molecule type" value="Genomic_DNA"/>
</dbReference>
<dbReference type="RefSeq" id="WP_226791450.1">
    <property type="nucleotide sequence ID" value="NZ_JAOCID010000032.1"/>
</dbReference>
<evidence type="ECO:0000313" key="2">
    <source>
        <dbReference type="EMBL" id="MDV5393233.1"/>
    </source>
</evidence>
<organism evidence="2 3">
    <name type="scientific">Shewanella xiamenensis</name>
    <dbReference type="NCBI Taxonomy" id="332186"/>
    <lineage>
        <taxon>Bacteria</taxon>
        <taxon>Pseudomonadati</taxon>
        <taxon>Pseudomonadota</taxon>
        <taxon>Gammaproteobacteria</taxon>
        <taxon>Alteromonadales</taxon>
        <taxon>Shewanellaceae</taxon>
        <taxon>Shewanella</taxon>
    </lineage>
</organism>